<dbReference type="EMBL" id="VSSQ01074375">
    <property type="protein sequence ID" value="MPN25261.1"/>
    <property type="molecule type" value="Genomic_DNA"/>
</dbReference>
<dbReference type="FunFam" id="3.40.50.300:FF:000285">
    <property type="entry name" value="Sporulation initiation inhibitor Soj"/>
    <property type="match status" value="1"/>
</dbReference>
<dbReference type="Pfam" id="PF13614">
    <property type="entry name" value="AAA_31"/>
    <property type="match status" value="1"/>
</dbReference>
<evidence type="ECO:0000259" key="1">
    <source>
        <dbReference type="Pfam" id="PF13614"/>
    </source>
</evidence>
<dbReference type="InterPro" id="IPR050678">
    <property type="entry name" value="DNA_Partitioning_ATPase"/>
</dbReference>
<dbReference type="PANTHER" id="PTHR13696:SF52">
    <property type="entry name" value="PARA FAMILY PROTEIN CT_582"/>
    <property type="match status" value="1"/>
</dbReference>
<feature type="domain" description="AAA" evidence="1">
    <location>
        <begin position="1"/>
        <end position="152"/>
    </location>
</feature>
<keyword evidence="2" id="KW-0378">Hydrolase</keyword>
<organism evidence="2">
    <name type="scientific">bioreactor metagenome</name>
    <dbReference type="NCBI Taxonomy" id="1076179"/>
    <lineage>
        <taxon>unclassified sequences</taxon>
        <taxon>metagenomes</taxon>
        <taxon>ecological metagenomes</taxon>
    </lineage>
</organism>
<reference evidence="2" key="1">
    <citation type="submission" date="2019-08" db="EMBL/GenBank/DDBJ databases">
        <authorList>
            <person name="Kucharzyk K."/>
            <person name="Murdoch R.W."/>
            <person name="Higgins S."/>
            <person name="Loffler F."/>
        </authorList>
    </citation>
    <scope>NUCLEOTIDE SEQUENCE</scope>
</reference>
<dbReference type="InterPro" id="IPR027417">
    <property type="entry name" value="P-loop_NTPase"/>
</dbReference>
<name>A0A645GEB4_9ZZZZ</name>
<sequence>MAYYGRKVLIIDIDPQSNSSRGVGFDVSLSNNTIYEVFTKECSINEAIFQTALPKMFLLSGSLNMAGAELDLYKYPNATMLLKEVIQEIKNDYNYILIDCPPSLGLLNVNALNAADTVLIPMQCEYYSMEGLVMLLNTIRKIQQTSNKDIQIEGILLTMCDFRTKFAVEVQQDVRQTFKDKVYKIGIPRNIKLVEASSRGKSILEYDIQASGAKAYLEIAKEVIKSERKQK</sequence>
<dbReference type="InterPro" id="IPR025669">
    <property type="entry name" value="AAA_dom"/>
</dbReference>
<dbReference type="CDD" id="cd02042">
    <property type="entry name" value="ParAB_family"/>
    <property type="match status" value="1"/>
</dbReference>
<dbReference type="PANTHER" id="PTHR13696">
    <property type="entry name" value="P-LOOP CONTAINING NUCLEOSIDE TRIPHOSPHATE HYDROLASE"/>
    <property type="match status" value="1"/>
</dbReference>
<dbReference type="Gene3D" id="3.40.50.300">
    <property type="entry name" value="P-loop containing nucleotide triphosphate hydrolases"/>
    <property type="match status" value="1"/>
</dbReference>
<dbReference type="EC" id="3.6.-.-" evidence="2"/>
<dbReference type="GO" id="GO:0016787">
    <property type="term" value="F:hydrolase activity"/>
    <property type="evidence" value="ECO:0007669"/>
    <property type="project" value="UniProtKB-KW"/>
</dbReference>
<accession>A0A645GEB4</accession>
<comment type="caution">
    <text evidence="2">The sequence shown here is derived from an EMBL/GenBank/DDBJ whole genome shotgun (WGS) entry which is preliminary data.</text>
</comment>
<dbReference type="SUPFAM" id="SSF52540">
    <property type="entry name" value="P-loop containing nucleoside triphosphate hydrolases"/>
    <property type="match status" value="1"/>
</dbReference>
<proteinExistence type="predicted"/>
<evidence type="ECO:0000313" key="2">
    <source>
        <dbReference type="EMBL" id="MPN25261.1"/>
    </source>
</evidence>
<dbReference type="AlphaFoldDB" id="A0A645GEB4"/>
<gene>
    <name evidence="2" type="primary">soj_67</name>
    <name evidence="2" type="ORF">SDC9_172668</name>
</gene>
<protein>
    <submittedName>
        <fullName evidence="2">Sporulation initiation inhibitor protein Soj</fullName>
        <ecNumber evidence="2">3.6.-.-</ecNumber>
    </submittedName>
</protein>